<evidence type="ECO:0000313" key="6">
    <source>
        <dbReference type="EMBL" id="WFD22250.1"/>
    </source>
</evidence>
<feature type="domain" description="CID" evidence="5">
    <location>
        <begin position="220"/>
        <end position="328"/>
    </location>
</feature>
<dbReference type="InterPro" id="IPR008942">
    <property type="entry name" value="ENTH_VHS"/>
</dbReference>
<dbReference type="Gene3D" id="1.25.40.90">
    <property type="match status" value="1"/>
</dbReference>
<dbReference type="GO" id="GO:0005634">
    <property type="term" value="C:nucleus"/>
    <property type="evidence" value="ECO:0007669"/>
    <property type="project" value="TreeGrafter"/>
</dbReference>
<dbReference type="InterPro" id="IPR006569">
    <property type="entry name" value="CID_dom"/>
</dbReference>
<dbReference type="GO" id="GO:0003723">
    <property type="term" value="F:RNA binding"/>
    <property type="evidence" value="ECO:0007669"/>
    <property type="project" value="UniProtKB-UniRule"/>
</dbReference>
<feature type="region of interest" description="Disordered" evidence="3">
    <location>
        <begin position="53"/>
        <end position="72"/>
    </location>
</feature>
<dbReference type="EMBL" id="CP119901">
    <property type="protein sequence ID" value="WFD22250.1"/>
    <property type="molecule type" value="Genomic_DNA"/>
</dbReference>
<organism evidence="6 7">
    <name type="scientific">Malassezia equina</name>
    <dbReference type="NCBI Taxonomy" id="1381935"/>
    <lineage>
        <taxon>Eukaryota</taxon>
        <taxon>Fungi</taxon>
        <taxon>Dikarya</taxon>
        <taxon>Basidiomycota</taxon>
        <taxon>Ustilaginomycotina</taxon>
        <taxon>Malasseziomycetes</taxon>
        <taxon>Malasseziales</taxon>
        <taxon>Malasseziaceae</taxon>
        <taxon>Malassezia</taxon>
    </lineage>
</organism>
<name>A0AAF0ECY2_9BASI</name>
<feature type="region of interest" description="Disordered" evidence="3">
    <location>
        <begin position="1"/>
        <end position="39"/>
    </location>
</feature>
<feature type="compositionally biased region" description="Polar residues" evidence="3">
    <location>
        <begin position="53"/>
        <end position="64"/>
    </location>
</feature>
<dbReference type="Gene3D" id="3.30.70.330">
    <property type="match status" value="1"/>
</dbReference>
<sequence length="328" mass="35606">MHDAPPSRRPAPGVSRAFADDESDIVPMPVRKQPRHGPLSSLVAQMQQQELKASETALASSSARQGVPSPSIVTTDTSTRLCVHNIPPLAHQRSLGLFFAEWGAVAEVELGTASQDRTGYVTFMDRADAERARSQAQGRSWGASRLQLSWAHAVALPAVPAFPARDAPRVRRQMVYRHRGEHARPAAEPDVDASFEDEGYASLYSTDSEEASETEASTTLGPIAAQRFKAMLRSLTLRRERIARCMMLALDHASSADTLAAILARSLQMASTPIPRKLARLYVVSDILCNGAAPVPGAWKYRDAFQRHLPSIFAHLGATVRACPGPAQ</sequence>
<dbReference type="PROSITE" id="PS50102">
    <property type="entry name" value="RRM"/>
    <property type="match status" value="1"/>
</dbReference>
<keyword evidence="1 2" id="KW-0694">RNA-binding</keyword>
<dbReference type="Pfam" id="PF04818">
    <property type="entry name" value="CID"/>
    <property type="match status" value="1"/>
</dbReference>
<evidence type="ECO:0000259" key="4">
    <source>
        <dbReference type="PROSITE" id="PS50102"/>
    </source>
</evidence>
<accession>A0AAF0ECY2</accession>
<keyword evidence="7" id="KW-1185">Reference proteome</keyword>
<evidence type="ECO:0000259" key="5">
    <source>
        <dbReference type="PROSITE" id="PS51391"/>
    </source>
</evidence>
<evidence type="ECO:0000256" key="1">
    <source>
        <dbReference type="ARBA" id="ARBA00022884"/>
    </source>
</evidence>
<evidence type="ECO:0000256" key="2">
    <source>
        <dbReference type="PROSITE-ProRule" id="PRU00176"/>
    </source>
</evidence>
<dbReference type="SMART" id="SM00360">
    <property type="entry name" value="RRM"/>
    <property type="match status" value="1"/>
</dbReference>
<protein>
    <recommendedName>
        <fullName evidence="8">RRM domain-containing protein</fullName>
    </recommendedName>
</protein>
<dbReference type="InterPro" id="IPR000504">
    <property type="entry name" value="RRM_dom"/>
</dbReference>
<dbReference type="PROSITE" id="PS51391">
    <property type="entry name" value="CID"/>
    <property type="match status" value="1"/>
</dbReference>
<evidence type="ECO:0008006" key="8">
    <source>
        <dbReference type="Google" id="ProtNLM"/>
    </source>
</evidence>
<dbReference type="InterPro" id="IPR035979">
    <property type="entry name" value="RBD_domain_sf"/>
</dbReference>
<dbReference type="AlphaFoldDB" id="A0AAF0ECY2"/>
<evidence type="ECO:0000256" key="3">
    <source>
        <dbReference type="SAM" id="MobiDB-lite"/>
    </source>
</evidence>
<dbReference type="InterPro" id="IPR051485">
    <property type="entry name" value="SR-CTD_assoc_factor"/>
</dbReference>
<dbReference type="PANTHER" id="PTHR23140">
    <property type="entry name" value="RNA PROCESSING PROTEIN LD23810P"/>
    <property type="match status" value="1"/>
</dbReference>
<gene>
    <name evidence="6" type="ORF">MEQU1_000916</name>
</gene>
<feature type="domain" description="RRM" evidence="4">
    <location>
        <begin position="79"/>
        <end position="153"/>
    </location>
</feature>
<dbReference type="Pfam" id="PF00076">
    <property type="entry name" value="RRM_1"/>
    <property type="match status" value="1"/>
</dbReference>
<evidence type="ECO:0000313" key="7">
    <source>
        <dbReference type="Proteomes" id="UP001214415"/>
    </source>
</evidence>
<dbReference type="Proteomes" id="UP001214415">
    <property type="component" value="Chromosome 2"/>
</dbReference>
<dbReference type="PANTHER" id="PTHR23140:SF0">
    <property type="entry name" value="U2 SNRNP-ASSOCIATED SURP MOTIF-CONTAINING PROTEIN"/>
    <property type="match status" value="1"/>
</dbReference>
<reference evidence="6" key="1">
    <citation type="submission" date="2023-03" db="EMBL/GenBank/DDBJ databases">
        <title>Mating type loci evolution in Malassezia.</title>
        <authorList>
            <person name="Coelho M.A."/>
        </authorList>
    </citation>
    <scope>NUCLEOTIDE SEQUENCE</scope>
    <source>
        <strain evidence="6">CBS 12830</strain>
    </source>
</reference>
<proteinExistence type="predicted"/>
<dbReference type="InterPro" id="IPR012677">
    <property type="entry name" value="Nucleotide-bd_a/b_plait_sf"/>
</dbReference>
<dbReference type="SUPFAM" id="SSF54928">
    <property type="entry name" value="RNA-binding domain, RBD"/>
    <property type="match status" value="1"/>
</dbReference>